<evidence type="ECO:0000256" key="4">
    <source>
        <dbReference type="ARBA" id="ARBA00022729"/>
    </source>
</evidence>
<evidence type="ECO:0000313" key="12">
    <source>
        <dbReference type="Proteomes" id="UP000287651"/>
    </source>
</evidence>
<dbReference type="GO" id="GO:0005886">
    <property type="term" value="C:plasma membrane"/>
    <property type="evidence" value="ECO:0007669"/>
    <property type="project" value="UniProtKB-SubCell"/>
</dbReference>
<evidence type="ECO:0000259" key="10">
    <source>
        <dbReference type="PROSITE" id="PS50011"/>
    </source>
</evidence>
<dbReference type="Gene3D" id="3.30.200.20">
    <property type="entry name" value="Phosphorylase Kinase, domain 1"/>
    <property type="match status" value="1"/>
</dbReference>
<dbReference type="SUPFAM" id="SSF56112">
    <property type="entry name" value="Protein kinase-like (PK-like)"/>
    <property type="match status" value="1"/>
</dbReference>
<evidence type="ECO:0000256" key="8">
    <source>
        <dbReference type="ARBA" id="ARBA00023136"/>
    </source>
</evidence>
<keyword evidence="8" id="KW-0472">Membrane</keyword>
<dbReference type="PANTHER" id="PTHR45927:SF15">
    <property type="entry name" value="SERINE_THREONINE RECEPTOR-LIKE KINASE NFP"/>
    <property type="match status" value="1"/>
</dbReference>
<evidence type="ECO:0000256" key="7">
    <source>
        <dbReference type="ARBA" id="ARBA00022989"/>
    </source>
</evidence>
<name>A0A426XZ87_ENSVE</name>
<keyword evidence="3" id="KW-0812">Transmembrane</keyword>
<dbReference type="AlphaFoldDB" id="A0A426XZ87"/>
<dbReference type="PANTHER" id="PTHR45927">
    <property type="entry name" value="LYSM-DOMAIN RECEPTOR-LIKE KINASE-RELATED"/>
    <property type="match status" value="1"/>
</dbReference>
<keyword evidence="6" id="KW-0067">ATP-binding</keyword>
<keyword evidence="7" id="KW-1133">Transmembrane helix</keyword>
<sequence length="254" mass="27653">MKVNHSNLVKLEGFCIDNDAGTCYLVYEFVENGSLDFWLHDPAAPYKLDWRTRLRIALDMANGLQYIHQHTWPRVVHKDIKTSNVLLDAQLRAKVANFGLAKTGCNAVTTHIVGTQGYVAPEYLADGVVTAKMDVFAYGVVLLELVSGKEASSERGESLWAEAEGRLFEKSGGGGGGGGGSEASIMAWMDPVLAKQSCPMESVATVMNIARDCLRRDPSKRPSMVDVAYKLSKADELISDYSADTLSIESPDST</sequence>
<dbReference type="Gene3D" id="1.10.510.10">
    <property type="entry name" value="Transferase(Phosphotransferase) domain 1"/>
    <property type="match status" value="1"/>
</dbReference>
<dbReference type="PROSITE" id="PS50011">
    <property type="entry name" value="PROTEIN_KINASE_DOM"/>
    <property type="match status" value="1"/>
</dbReference>
<dbReference type="GO" id="GO:0005524">
    <property type="term" value="F:ATP binding"/>
    <property type="evidence" value="ECO:0007669"/>
    <property type="project" value="UniProtKB-KW"/>
</dbReference>
<keyword evidence="5" id="KW-0547">Nucleotide-binding</keyword>
<keyword evidence="9" id="KW-1015">Disulfide bond</keyword>
<evidence type="ECO:0000256" key="6">
    <source>
        <dbReference type="ARBA" id="ARBA00022840"/>
    </source>
</evidence>
<dbReference type="PROSITE" id="PS00108">
    <property type="entry name" value="PROTEIN_KINASE_ST"/>
    <property type="match status" value="1"/>
</dbReference>
<dbReference type="InterPro" id="IPR008271">
    <property type="entry name" value="Ser/Thr_kinase_AS"/>
</dbReference>
<evidence type="ECO:0000256" key="1">
    <source>
        <dbReference type="ARBA" id="ARBA00004162"/>
    </source>
</evidence>
<feature type="domain" description="Protein kinase" evidence="10">
    <location>
        <begin position="1"/>
        <end position="238"/>
    </location>
</feature>
<dbReference type="GO" id="GO:0004672">
    <property type="term" value="F:protein kinase activity"/>
    <property type="evidence" value="ECO:0007669"/>
    <property type="project" value="InterPro"/>
</dbReference>
<evidence type="ECO:0000256" key="9">
    <source>
        <dbReference type="ARBA" id="ARBA00023157"/>
    </source>
</evidence>
<dbReference type="InterPro" id="IPR000719">
    <property type="entry name" value="Prot_kinase_dom"/>
</dbReference>
<dbReference type="InterPro" id="IPR052611">
    <property type="entry name" value="Plant_RLK_LysM"/>
</dbReference>
<keyword evidence="4" id="KW-0732">Signal</keyword>
<protein>
    <recommendedName>
        <fullName evidence="10">Protein kinase domain-containing protein</fullName>
    </recommendedName>
</protein>
<dbReference type="FunFam" id="1.10.510.10:FF:000468">
    <property type="entry name" value="PTI1-like tyrosine-protein kinase 3"/>
    <property type="match status" value="1"/>
</dbReference>
<dbReference type="InterPro" id="IPR011009">
    <property type="entry name" value="Kinase-like_dom_sf"/>
</dbReference>
<dbReference type="EMBL" id="AMZH03016200">
    <property type="protein sequence ID" value="RRT44858.1"/>
    <property type="molecule type" value="Genomic_DNA"/>
</dbReference>
<accession>A0A426XZ87</accession>
<organism evidence="11 12">
    <name type="scientific">Ensete ventricosum</name>
    <name type="common">Abyssinian banana</name>
    <name type="synonym">Musa ensete</name>
    <dbReference type="NCBI Taxonomy" id="4639"/>
    <lineage>
        <taxon>Eukaryota</taxon>
        <taxon>Viridiplantae</taxon>
        <taxon>Streptophyta</taxon>
        <taxon>Embryophyta</taxon>
        <taxon>Tracheophyta</taxon>
        <taxon>Spermatophyta</taxon>
        <taxon>Magnoliopsida</taxon>
        <taxon>Liliopsida</taxon>
        <taxon>Zingiberales</taxon>
        <taxon>Musaceae</taxon>
        <taxon>Ensete</taxon>
    </lineage>
</organism>
<evidence type="ECO:0000256" key="2">
    <source>
        <dbReference type="ARBA" id="ARBA00022475"/>
    </source>
</evidence>
<proteinExistence type="predicted"/>
<dbReference type="Proteomes" id="UP000287651">
    <property type="component" value="Unassembled WGS sequence"/>
</dbReference>
<evidence type="ECO:0000256" key="5">
    <source>
        <dbReference type="ARBA" id="ARBA00022741"/>
    </source>
</evidence>
<comment type="subcellular location">
    <subcellularLocation>
        <location evidence="1">Cell membrane</location>
        <topology evidence="1">Single-pass membrane protein</topology>
    </subcellularLocation>
</comment>
<dbReference type="SMART" id="SM00220">
    <property type="entry name" value="S_TKc"/>
    <property type="match status" value="1"/>
</dbReference>
<reference evidence="11 12" key="1">
    <citation type="journal article" date="2014" name="Agronomy (Basel)">
        <title>A Draft Genome Sequence for Ensete ventricosum, the Drought-Tolerant Tree Against Hunger.</title>
        <authorList>
            <person name="Harrison J."/>
            <person name="Moore K.A."/>
            <person name="Paszkiewicz K."/>
            <person name="Jones T."/>
            <person name="Grant M."/>
            <person name="Ambacheew D."/>
            <person name="Muzemil S."/>
            <person name="Studholme D.J."/>
        </authorList>
    </citation>
    <scope>NUCLEOTIDE SEQUENCE [LARGE SCALE GENOMIC DNA]</scope>
</reference>
<keyword evidence="2" id="KW-1003">Cell membrane</keyword>
<evidence type="ECO:0000256" key="3">
    <source>
        <dbReference type="ARBA" id="ARBA00022692"/>
    </source>
</evidence>
<evidence type="ECO:0000313" key="11">
    <source>
        <dbReference type="EMBL" id="RRT44858.1"/>
    </source>
</evidence>
<gene>
    <name evidence="11" type="ORF">B296_00052417</name>
</gene>
<comment type="caution">
    <text evidence="11">The sequence shown here is derived from an EMBL/GenBank/DDBJ whole genome shotgun (WGS) entry which is preliminary data.</text>
</comment>
<dbReference type="Pfam" id="PF00069">
    <property type="entry name" value="Pkinase"/>
    <property type="match status" value="1"/>
</dbReference>